<feature type="compositionally biased region" description="Pro residues" evidence="1">
    <location>
        <begin position="236"/>
        <end position="262"/>
    </location>
</feature>
<feature type="signal peptide" evidence="2">
    <location>
        <begin position="1"/>
        <end position="26"/>
    </location>
</feature>
<dbReference type="HOGENOM" id="CLU_791547_0_0_0"/>
<feature type="region of interest" description="Disordered" evidence="1">
    <location>
        <begin position="313"/>
        <end position="350"/>
    </location>
</feature>
<feature type="region of interest" description="Disordered" evidence="1">
    <location>
        <begin position="222"/>
        <end position="271"/>
    </location>
</feature>
<protein>
    <recommendedName>
        <fullName evidence="5">LTXXQ motif family protein</fullName>
    </recommendedName>
</protein>
<evidence type="ECO:0000313" key="4">
    <source>
        <dbReference type="Proteomes" id="UP000014227"/>
    </source>
</evidence>
<evidence type="ECO:0000256" key="1">
    <source>
        <dbReference type="SAM" id="MobiDB-lite"/>
    </source>
</evidence>
<evidence type="ECO:0000256" key="2">
    <source>
        <dbReference type="SAM" id="SignalP"/>
    </source>
</evidence>
<proteinExistence type="predicted"/>
<feature type="chain" id="PRO_5004496380" description="LTXXQ motif family protein" evidence="2">
    <location>
        <begin position="27"/>
        <end position="350"/>
    </location>
</feature>
<organism evidence="3 4">
    <name type="scientific">Chthonomonas calidirosea (strain DSM 23976 / ICMP 18418 / T49)</name>
    <dbReference type="NCBI Taxonomy" id="1303518"/>
    <lineage>
        <taxon>Bacteria</taxon>
        <taxon>Bacillati</taxon>
        <taxon>Armatimonadota</taxon>
        <taxon>Chthonomonadia</taxon>
        <taxon>Chthonomonadales</taxon>
        <taxon>Chthonomonadaceae</taxon>
        <taxon>Chthonomonas</taxon>
    </lineage>
</organism>
<keyword evidence="4" id="KW-1185">Reference proteome</keyword>
<dbReference type="Proteomes" id="UP000014227">
    <property type="component" value="Chromosome I"/>
</dbReference>
<dbReference type="AlphaFoldDB" id="S0ETV1"/>
<evidence type="ECO:0008006" key="5">
    <source>
        <dbReference type="Google" id="ProtNLM"/>
    </source>
</evidence>
<accession>S0ETV1</accession>
<dbReference type="PATRIC" id="fig|1303518.3.peg.1150"/>
<feature type="compositionally biased region" description="Pro residues" evidence="1">
    <location>
        <begin position="322"/>
        <end position="350"/>
    </location>
</feature>
<dbReference type="PROSITE" id="PS51257">
    <property type="entry name" value="PROKAR_LIPOPROTEIN"/>
    <property type="match status" value="1"/>
</dbReference>
<dbReference type="EMBL" id="HF951689">
    <property type="protein sequence ID" value="CCW34949.1"/>
    <property type="molecule type" value="Genomic_DNA"/>
</dbReference>
<dbReference type="RefSeq" id="WP_016482494.1">
    <property type="nucleotide sequence ID" value="NC_021487.1"/>
</dbReference>
<keyword evidence="2" id="KW-0732">Signal</keyword>
<evidence type="ECO:0000313" key="3">
    <source>
        <dbReference type="EMBL" id="CCW34949.1"/>
    </source>
</evidence>
<dbReference type="KEGG" id="ccz:CCALI_01130"/>
<sequence>MKEHHFRWLRLASVAFGLGWSVATVACGAQGFGQGGPPPGPGGFPGRQGRGFGGQMGFRFGPGGFMMDPRQSNAMALLQRPDVQQELGLSQDQRQKIGQILRDMAAQRQQKIRDWMQQNPPPNPSDFNNMTPEERQELFQKRQSAMAALQQELQDEEQKQLSQVLTDDQQSRLQQLDLQWRTALALADDKLAAKLNLNDQQRQEIQQIWQQYQQTTRQTMSSLFNRGGNNRFNGPPGGPPGPPPNNQGAPPPPGGPGGPPQRPFRGRPGGFGAQFVQLEQKLYQQRMEAGKKVLALLTPDQLAQWQQMTGKPFTFHFEMPGGQPPPPPGDQGPPPPPPPDDQPPLPDRPF</sequence>
<dbReference type="InParanoid" id="S0ETV1"/>
<dbReference type="eggNOG" id="ENOG5032VB4">
    <property type="taxonomic scope" value="Bacteria"/>
</dbReference>
<reference evidence="4" key="1">
    <citation type="submission" date="2013-03" db="EMBL/GenBank/DDBJ databases">
        <title>Genome sequence of Chthonomonas calidirosea, the first sequenced genome from the Armatimonadetes phylum (formally candidate division OP10).</title>
        <authorList>
            <person name="Lee K.C.Y."/>
            <person name="Morgan X.C."/>
            <person name="Dunfield P.F."/>
            <person name="Tamas I."/>
            <person name="Houghton K.M."/>
            <person name="Vyssotski M."/>
            <person name="Ryan J.L.J."/>
            <person name="Lagutin K."/>
            <person name="McDonald I.R."/>
            <person name="Stott M.B."/>
        </authorList>
    </citation>
    <scope>NUCLEOTIDE SEQUENCE [LARGE SCALE GENOMIC DNA]</scope>
    <source>
        <strain evidence="4">DSM 23976 / ICMP 18418 / T49</strain>
    </source>
</reference>
<gene>
    <name evidence="3" type="ORF">CCALI_01130</name>
</gene>
<feature type="compositionally biased region" description="Low complexity" evidence="1">
    <location>
        <begin position="222"/>
        <end position="234"/>
    </location>
</feature>
<name>S0ETV1_CHTCT</name>